<dbReference type="PANTHER" id="PTHR45679:SF6">
    <property type="entry name" value="ER DEGRADATION-ENHANCING ALPHA-MANNOSIDASE-LIKE PROTEIN 2"/>
    <property type="match status" value="1"/>
</dbReference>
<dbReference type="InterPro" id="IPR044674">
    <property type="entry name" value="EDEM1/2/3"/>
</dbReference>
<dbReference type="EMBL" id="JARBDR010000056">
    <property type="protein sequence ID" value="KAJ8321497.1"/>
    <property type="molecule type" value="Genomic_DNA"/>
</dbReference>
<evidence type="ECO:0000313" key="7">
    <source>
        <dbReference type="EMBL" id="KAJ8321497.1"/>
    </source>
</evidence>
<evidence type="ECO:0000256" key="6">
    <source>
        <dbReference type="SAM" id="MobiDB-lite"/>
    </source>
</evidence>
<accession>A0ABQ9FXG4</accession>
<evidence type="ECO:0000313" key="8">
    <source>
        <dbReference type="Proteomes" id="UP001217089"/>
    </source>
</evidence>
<feature type="compositionally biased region" description="Polar residues" evidence="6">
    <location>
        <begin position="776"/>
        <end position="812"/>
    </location>
</feature>
<sequence>MSRRLTSDYNQVLQAVLELLPRRATVQTAFADFEAAIWKSLRETIPGIMIRGCNFHWTQAVWRQVQNLGLQTHYCEKVSVYKFVRLLMALPFIPVEHVQPTFQQISQRAQDSNSDVLLRLIRYFENRYVANPKLPIAAWNIFMCAIRTNNDCDGWHRRLNSVARNGSPPFYVLIPELFQEASKLPIQRQMICDGVLSRLQRRRTREVQAKFFSLWDSFNRGDINTGYPLLRATLTTKLRQRVVEMFHHAYDGYIKYAYPYDELRPLTCDGHDTWGSFSLTLIDGLRGLLSAHLLSKKAGMDLEPGWPCTGPLLRMADVVGRKLLPANNNGLQYRPISKQRQVYIDVDVLNTFDTPTGMPYGTINLKYGVPKGETTVTCTAGVGTFIIEFGTLSRLTGDPVFEKVAMRALRALWERRSDIGLVGNHIDISTGKWTALDAAYSEAAEKHLKRDDWYMWANMKKGGITLPMFTSLDGYYPGVQSLKGGFCFRKIANLSNPSSKNGLGTTGCTIENDQSDVDKAMKTMHNFHQVARQFGFPPEYYNIPRNEAHKGREGYPLRPELIESAVYLYRATKDPYLLEIGLDMLEAMELITKTKCGFATINNVNSHTIENRMESFFLAETTKYLYLLFDPDNFILNNGSIGTVIQTPNGECVIDAGGYFFNTEAHPVDIASIYCCSAQKKEDDEVLQEWQDNLDLLAMLDIVSPSDTVRGKKLKDLKEESEILKKKLKEEKERIQAEEDLRKFHELEEKQKAKTLLDSIEDNKEKREQKDDLTIKTGSDETSIESSNIMLDSSETQGQQATDGHEQSSNMLNDKKESVKEINAMINQNVENVTKEDAESDGDLKLNTVQNETLSDVKLSSSIKNGSDISVNGSDSNKNKNTELTGQIKDENKIESDSKILNNLPADNVVNENNVDAEKGSENKKLDNNNVLEKDTPQENINTDSKDNEKLSLLEKRLTDLKEVLTLLDEWKLNVKPSSEKTEKKEKKSKTEFKFGGSNLEKLFELVLGSENKNKKPKSPDISNLYNLMHYYPLIYESKPQLMTCNAQPFHMRMSVLGEMFTDDKN</sequence>
<evidence type="ECO:0000256" key="1">
    <source>
        <dbReference type="ARBA" id="ARBA00004240"/>
    </source>
</evidence>
<evidence type="ECO:0000256" key="3">
    <source>
        <dbReference type="ARBA" id="ARBA00022824"/>
    </source>
</evidence>
<reference evidence="7 8" key="1">
    <citation type="submission" date="2022-12" db="EMBL/GenBank/DDBJ databases">
        <title>Chromosome-level genome of Tegillarca granosa.</title>
        <authorList>
            <person name="Kim J."/>
        </authorList>
    </citation>
    <scope>NUCLEOTIDE SEQUENCE [LARGE SCALE GENOMIC DNA]</scope>
    <source>
        <strain evidence="7">Teg-2019</strain>
        <tissue evidence="7">Adductor muscle</tissue>
    </source>
</reference>
<dbReference type="InterPro" id="IPR036026">
    <property type="entry name" value="Seven-hairpin_glycosidases"/>
</dbReference>
<feature type="compositionally biased region" description="Basic and acidic residues" evidence="6">
    <location>
        <begin position="761"/>
        <end position="774"/>
    </location>
</feature>
<name>A0ABQ9FXG4_TEGGR</name>
<dbReference type="PRINTS" id="PR00747">
    <property type="entry name" value="GLYHDRLASE47"/>
</dbReference>
<dbReference type="PANTHER" id="PTHR45679">
    <property type="entry name" value="ER DEGRADATION-ENHANCING ALPHA-MANNOSIDASE-LIKE PROTEIN 2"/>
    <property type="match status" value="1"/>
</dbReference>
<comment type="subcellular location">
    <subcellularLocation>
        <location evidence="1">Endoplasmic reticulum</location>
    </subcellularLocation>
</comment>
<evidence type="ECO:0000256" key="2">
    <source>
        <dbReference type="ARBA" id="ARBA00007658"/>
    </source>
</evidence>
<dbReference type="EC" id="3.2.1.-" evidence="5"/>
<gene>
    <name evidence="7" type="ORF">KUTeg_000953</name>
</gene>
<keyword evidence="8" id="KW-1185">Reference proteome</keyword>
<feature type="compositionally biased region" description="Basic and acidic residues" evidence="6">
    <location>
        <begin position="888"/>
        <end position="898"/>
    </location>
</feature>
<comment type="caution">
    <text evidence="7">The sequence shown here is derived from an EMBL/GenBank/DDBJ whole genome shotgun (WGS) entry which is preliminary data.</text>
</comment>
<dbReference type="Gene3D" id="1.50.10.10">
    <property type="match status" value="3"/>
</dbReference>
<protein>
    <recommendedName>
        <fullName evidence="5">alpha-1,2-Mannosidase</fullName>
        <ecNumber evidence="5">3.2.1.-</ecNumber>
    </recommendedName>
</protein>
<proteinExistence type="inferred from homology"/>
<dbReference type="SUPFAM" id="SSF48225">
    <property type="entry name" value="Seven-hairpin glycosidases"/>
    <property type="match status" value="1"/>
</dbReference>
<dbReference type="InterPro" id="IPR012341">
    <property type="entry name" value="6hp_glycosidase-like_sf"/>
</dbReference>
<feature type="compositionally biased region" description="Basic and acidic residues" evidence="6">
    <location>
        <begin position="916"/>
        <end position="937"/>
    </location>
</feature>
<keyword evidence="5" id="KW-0378">Hydrolase</keyword>
<feature type="compositionally biased region" description="Polar residues" evidence="6">
    <location>
        <begin position="847"/>
        <end position="876"/>
    </location>
</feature>
<evidence type="ECO:0000256" key="5">
    <source>
        <dbReference type="RuleBase" id="RU361193"/>
    </source>
</evidence>
<dbReference type="Pfam" id="PF01532">
    <property type="entry name" value="Glyco_hydro_47"/>
    <property type="match status" value="1"/>
</dbReference>
<keyword evidence="3" id="KW-0256">Endoplasmic reticulum</keyword>
<dbReference type="InterPro" id="IPR001382">
    <property type="entry name" value="Glyco_hydro_47"/>
</dbReference>
<organism evidence="7 8">
    <name type="scientific">Tegillarca granosa</name>
    <name type="common">Malaysian cockle</name>
    <name type="synonym">Anadara granosa</name>
    <dbReference type="NCBI Taxonomy" id="220873"/>
    <lineage>
        <taxon>Eukaryota</taxon>
        <taxon>Metazoa</taxon>
        <taxon>Spiralia</taxon>
        <taxon>Lophotrochozoa</taxon>
        <taxon>Mollusca</taxon>
        <taxon>Bivalvia</taxon>
        <taxon>Autobranchia</taxon>
        <taxon>Pteriomorphia</taxon>
        <taxon>Arcoida</taxon>
        <taxon>Arcoidea</taxon>
        <taxon>Arcidae</taxon>
        <taxon>Tegillarca</taxon>
    </lineage>
</organism>
<keyword evidence="5" id="KW-0326">Glycosidase</keyword>
<comment type="similarity">
    <text evidence="2 5">Belongs to the glycosyl hydrolase 47 family.</text>
</comment>
<evidence type="ECO:0000256" key="4">
    <source>
        <dbReference type="ARBA" id="ARBA00023180"/>
    </source>
</evidence>
<feature type="region of interest" description="Disordered" evidence="6">
    <location>
        <begin position="759"/>
        <end position="947"/>
    </location>
</feature>
<dbReference type="Proteomes" id="UP001217089">
    <property type="component" value="Unassembled WGS sequence"/>
</dbReference>
<keyword evidence="4" id="KW-0325">Glycoprotein</keyword>